<organism evidence="1 2">
    <name type="scientific">Halorussus limi</name>
    <dbReference type="NCBI Taxonomy" id="2938695"/>
    <lineage>
        <taxon>Archaea</taxon>
        <taxon>Methanobacteriati</taxon>
        <taxon>Methanobacteriota</taxon>
        <taxon>Stenosarchaea group</taxon>
        <taxon>Halobacteria</taxon>
        <taxon>Halobacteriales</taxon>
        <taxon>Haladaptataceae</taxon>
        <taxon>Halorussus</taxon>
    </lineage>
</organism>
<dbReference type="EMBL" id="CP096659">
    <property type="protein sequence ID" value="UPV72959.1"/>
    <property type="molecule type" value="Genomic_DNA"/>
</dbReference>
<dbReference type="RefSeq" id="WP_248649018.1">
    <property type="nucleotide sequence ID" value="NZ_CP096659.1"/>
</dbReference>
<reference evidence="1 2" key="1">
    <citation type="submission" date="2022-04" db="EMBL/GenBank/DDBJ databases">
        <title>Diverse halophilic archaea isolated from saline environments.</title>
        <authorList>
            <person name="Cui H.-L."/>
        </authorList>
    </citation>
    <scope>NUCLEOTIDE SEQUENCE [LARGE SCALE GENOMIC DNA]</scope>
    <source>
        <strain evidence="1 2">XZYJT49</strain>
    </source>
</reference>
<dbReference type="AlphaFoldDB" id="A0A8U0HQ26"/>
<protein>
    <submittedName>
        <fullName evidence="1">PRC-barrel domain containing protein</fullName>
    </submittedName>
</protein>
<evidence type="ECO:0000313" key="2">
    <source>
        <dbReference type="Proteomes" id="UP000830729"/>
    </source>
</evidence>
<gene>
    <name evidence="1" type="ORF">M0R89_10405</name>
</gene>
<sequence>MTVALTEDDVDKTVVDAEGEEVGTVVDVHHGAAHVSADEETVEEMQTRLPQGGIDERTYAVHDESVADITDDRLVLDVKS</sequence>
<proteinExistence type="predicted"/>
<keyword evidence="2" id="KW-1185">Reference proteome</keyword>
<evidence type="ECO:0000313" key="1">
    <source>
        <dbReference type="EMBL" id="UPV72959.1"/>
    </source>
</evidence>
<dbReference type="Proteomes" id="UP000830729">
    <property type="component" value="Chromosome"/>
</dbReference>
<dbReference type="GeneID" id="72185614"/>
<name>A0A8U0HQ26_9EURY</name>
<dbReference type="KEGG" id="halx:M0R89_10405"/>
<accession>A0A8U0HQ26</accession>